<reference evidence="1" key="1">
    <citation type="journal article" date="2022" name="Syst. Appl. Microbiol.">
        <title>Natronocalculus amylovorans gen. nov., sp. nov., and Natranaeroarchaeum aerophilus sp. nov., dominant culturable amylolytic natronoarchaea from hypersaline soda lakes in southwestern Siberia.</title>
        <authorList>
            <person name="Sorokin D.Y."/>
            <person name="Elcheninov A.G."/>
            <person name="Khizhniak T.V."/>
            <person name="Koenen M."/>
            <person name="Bale N.J."/>
            <person name="Damste J.S.S."/>
            <person name="Kublanov I.V."/>
        </authorList>
    </citation>
    <scope>NUCLEOTIDE SEQUENCE</scope>
    <source>
        <strain evidence="1">AArc-St2</strain>
    </source>
</reference>
<dbReference type="RefSeq" id="WP_250583670.1">
    <property type="nucleotide sequence ID" value="NZ_JAKRVX010000002.1"/>
</dbReference>
<comment type="caution">
    <text evidence="1">The sequence shown here is derived from an EMBL/GenBank/DDBJ whole genome shotgun (WGS) entry which is preliminary data.</text>
</comment>
<accession>A0AAE3KAG2</accession>
<organism evidence="1 2">
    <name type="scientific">Natronocalculus amylovorans</name>
    <dbReference type="NCBI Taxonomy" id="2917812"/>
    <lineage>
        <taxon>Archaea</taxon>
        <taxon>Methanobacteriati</taxon>
        <taxon>Methanobacteriota</taxon>
        <taxon>Stenosarchaea group</taxon>
        <taxon>Halobacteria</taxon>
        <taxon>Halobacteriales</taxon>
        <taxon>Haloferacaceae</taxon>
        <taxon>Natronocalculus</taxon>
    </lineage>
</organism>
<dbReference type="Pfam" id="PF23426">
    <property type="entry name" value="DUF7114"/>
    <property type="match status" value="1"/>
</dbReference>
<sequence>MDDAVRTRAAAQEALSDIEPPRLQSVLENRLTDASMTPGALTLASARAAAPTTTVEGLSERAAGVQLIYEGLRLTRTLAHEEPWNPDGTDEENLDADLAILAADVLVSRGFYLLARTEAASMAVETVRSFGRDQTLRSEPNADVNALDGNLEVDVFRLAAYAGATAVGGEPPEELLSFVSELARGYDGVSLPPAAETIDTETSDELALLSSNGVARSPADS</sequence>
<dbReference type="Proteomes" id="UP001203207">
    <property type="component" value="Unassembled WGS sequence"/>
</dbReference>
<gene>
    <name evidence="1" type="ORF">AArcSt2_07620</name>
</gene>
<keyword evidence="2" id="KW-1185">Reference proteome</keyword>
<reference evidence="1" key="2">
    <citation type="submission" date="2022-02" db="EMBL/GenBank/DDBJ databases">
        <authorList>
            <person name="Elcheninov A.G."/>
            <person name="Sorokin D.Y."/>
            <person name="Kublanov I.V."/>
        </authorList>
    </citation>
    <scope>NUCLEOTIDE SEQUENCE</scope>
    <source>
        <strain evidence="1">AArc-St2</strain>
    </source>
</reference>
<evidence type="ECO:0000313" key="2">
    <source>
        <dbReference type="Proteomes" id="UP001203207"/>
    </source>
</evidence>
<name>A0AAE3KAG2_9EURY</name>
<dbReference type="AlphaFoldDB" id="A0AAE3KAG2"/>
<protein>
    <submittedName>
        <fullName evidence="1">Uncharacterized protein</fullName>
    </submittedName>
</protein>
<evidence type="ECO:0000313" key="1">
    <source>
        <dbReference type="EMBL" id="MCL9816809.1"/>
    </source>
</evidence>
<dbReference type="InterPro" id="IPR055538">
    <property type="entry name" value="DUF7114"/>
</dbReference>
<dbReference type="EMBL" id="JAKRVX010000002">
    <property type="protein sequence ID" value="MCL9816809.1"/>
    <property type="molecule type" value="Genomic_DNA"/>
</dbReference>
<proteinExistence type="predicted"/>